<reference evidence="2 3" key="1">
    <citation type="journal article" date="2013" name="Genome Biol.">
        <title>Genome of Acanthamoeba castellanii highlights extensive lateral gene transfer and early evolution of tyrosine kinase signaling.</title>
        <authorList>
            <person name="Clarke M."/>
            <person name="Lohan A.J."/>
            <person name="Liu B."/>
            <person name="Lagkouvardos I."/>
            <person name="Roy S."/>
            <person name="Zafar N."/>
            <person name="Bertelli C."/>
            <person name="Schilde C."/>
            <person name="Kianianmomeni A."/>
            <person name="Burglin T.R."/>
            <person name="Frech C."/>
            <person name="Turcotte B."/>
            <person name="Kopec K.O."/>
            <person name="Synnott J.M."/>
            <person name="Choo C."/>
            <person name="Paponov I."/>
            <person name="Finkler A."/>
            <person name="Soon Heng Tan C."/>
            <person name="Hutchins A.P."/>
            <person name="Weinmeier T."/>
            <person name="Rattei T."/>
            <person name="Chu J.S."/>
            <person name="Gimenez G."/>
            <person name="Irimia M."/>
            <person name="Rigden D.J."/>
            <person name="Fitzpatrick D.A."/>
            <person name="Lorenzo-Morales J."/>
            <person name="Bateman A."/>
            <person name="Chiu C.H."/>
            <person name="Tang P."/>
            <person name="Hegemann P."/>
            <person name="Fromm H."/>
            <person name="Raoult D."/>
            <person name="Greub G."/>
            <person name="Miranda-Saavedra D."/>
            <person name="Chen N."/>
            <person name="Nash P."/>
            <person name="Ginger M.L."/>
            <person name="Horn M."/>
            <person name="Schaap P."/>
            <person name="Caler L."/>
            <person name="Loftus B."/>
        </authorList>
    </citation>
    <scope>NUCLEOTIDE SEQUENCE [LARGE SCALE GENOMIC DNA]</scope>
    <source>
        <strain evidence="2 3">Neff</strain>
    </source>
</reference>
<gene>
    <name evidence="2" type="ORF">ACA1_245940</name>
</gene>
<dbReference type="SUPFAM" id="SSF82171">
    <property type="entry name" value="DPP6 N-terminal domain-like"/>
    <property type="match status" value="1"/>
</dbReference>
<dbReference type="GeneID" id="14913898"/>
<evidence type="ECO:0000313" key="2">
    <source>
        <dbReference type="EMBL" id="ELR13471.1"/>
    </source>
</evidence>
<evidence type="ECO:0000313" key="3">
    <source>
        <dbReference type="Proteomes" id="UP000011083"/>
    </source>
</evidence>
<sequence>MAAISRMVNAIIGFHQGDERRVIVCSNNQVLKVFKFPELTTTTTIDLSRATNFAALSPDAQWMVAVGDRPEFYVFKACENGFHLKHVVPHIGDEVSDGNGSNMVWWEPHPPYRFAVACEVGATLIFAYPGDEDWSPNPLHYLWSRDIAPWAHATSYPVPEITWRDQLDIESGQKMSSVKFISTSSATETGSSLLVACTAGQLIHVFDLERKLRQAIELKSLPCVVALRAYASAAAVTATALPPLVSTSPPSAPMTIASAETDFSASGSSASSEGAAAMSLSESEEDSDSDNGGEEQAMAIEDRLQTLEISGIVASADGSKLYVSFEAAPGEEGYIVELVVNKLMSLRNQCIRFVKQNLGAWRGFDWERHLPSTLLSEIFSPYKFP</sequence>
<dbReference type="AlphaFoldDB" id="L8GMM7"/>
<dbReference type="OrthoDB" id="64353at2759"/>
<evidence type="ECO:0000256" key="1">
    <source>
        <dbReference type="SAM" id="MobiDB-lite"/>
    </source>
</evidence>
<feature type="compositionally biased region" description="Low complexity" evidence="1">
    <location>
        <begin position="264"/>
        <end position="281"/>
    </location>
</feature>
<dbReference type="PANTHER" id="PTHR43991:SF9">
    <property type="entry name" value="DUF2415 DOMAIN-CONTAINING PROTEIN"/>
    <property type="match status" value="1"/>
</dbReference>
<feature type="compositionally biased region" description="Acidic residues" evidence="1">
    <location>
        <begin position="282"/>
        <end position="293"/>
    </location>
</feature>
<dbReference type="RefSeq" id="XP_004335484.1">
    <property type="nucleotide sequence ID" value="XM_004335436.1"/>
</dbReference>
<dbReference type="VEuPathDB" id="AmoebaDB:ACA1_245940"/>
<feature type="region of interest" description="Disordered" evidence="1">
    <location>
        <begin position="263"/>
        <end position="294"/>
    </location>
</feature>
<dbReference type="PANTHER" id="PTHR43991">
    <property type="entry name" value="WD REPEAT PROTEIN (AFU_ORTHOLOGUE AFUA_8G05640)-RELATED"/>
    <property type="match status" value="1"/>
</dbReference>
<keyword evidence="3" id="KW-1185">Reference proteome</keyword>
<proteinExistence type="predicted"/>
<organism evidence="2 3">
    <name type="scientific">Acanthamoeba castellanii (strain ATCC 30010 / Neff)</name>
    <dbReference type="NCBI Taxonomy" id="1257118"/>
    <lineage>
        <taxon>Eukaryota</taxon>
        <taxon>Amoebozoa</taxon>
        <taxon>Discosea</taxon>
        <taxon>Longamoebia</taxon>
        <taxon>Centramoebida</taxon>
        <taxon>Acanthamoebidae</taxon>
        <taxon>Acanthamoeba</taxon>
    </lineage>
</organism>
<dbReference type="EMBL" id="KB008093">
    <property type="protein sequence ID" value="ELR13471.1"/>
    <property type="molecule type" value="Genomic_DNA"/>
</dbReference>
<accession>L8GMM7</accession>
<dbReference type="STRING" id="1257118.L8GMM7"/>
<protein>
    <submittedName>
        <fullName evidence="2">Uncharacterized protein</fullName>
    </submittedName>
</protein>
<dbReference type="KEGG" id="acan:ACA1_245940"/>
<name>L8GMM7_ACACF</name>
<dbReference type="Proteomes" id="UP000011083">
    <property type="component" value="Unassembled WGS sequence"/>
</dbReference>